<keyword evidence="5 10" id="KW-1133">Transmembrane helix</keyword>
<feature type="binding site" evidence="8">
    <location>
        <position position="57"/>
    </location>
    <ligand>
        <name>Na(+)</name>
        <dbReference type="ChEBI" id="CHEBI:29101"/>
        <label>1</label>
    </ligand>
</feature>
<dbReference type="GO" id="GO:0005886">
    <property type="term" value="C:plasma membrane"/>
    <property type="evidence" value="ECO:0007669"/>
    <property type="project" value="TreeGrafter"/>
</dbReference>
<keyword evidence="7" id="KW-0325">Glycoprotein</keyword>
<evidence type="ECO:0000256" key="7">
    <source>
        <dbReference type="ARBA" id="ARBA00023180"/>
    </source>
</evidence>
<dbReference type="GO" id="GO:0089718">
    <property type="term" value="P:amino acid import across plasma membrane"/>
    <property type="evidence" value="ECO:0007669"/>
    <property type="project" value="TreeGrafter"/>
</dbReference>
<sequence>MMSFLRRMCARCSCSKKASSDAVEVPQDEEVEEVRTDGRAQWASPTEFLLTCVGYSVGLGNVWRFPYLCYKSGGGAFMLPYCLMICFIGMPLLFMEYAFGQYFGVGSLTIFKKVCPMFQGIGIGYVMLNALVCIYYNVIIALSLYYLFASFTAHLPWATCDNGTHLLNTTISELNKTFLNVNRTSATEEYFHQSLEALYGKSELEQSQQGF</sequence>
<evidence type="ECO:0000256" key="1">
    <source>
        <dbReference type="ARBA" id="ARBA00004141"/>
    </source>
</evidence>
<feature type="binding site" evidence="8">
    <location>
        <position position="54"/>
    </location>
    <ligand>
        <name>Na(+)</name>
        <dbReference type="ChEBI" id="CHEBI:29101"/>
        <label>1</label>
    </ligand>
</feature>
<keyword evidence="8" id="KW-0915">Sodium</keyword>
<dbReference type="PRINTS" id="PR00176">
    <property type="entry name" value="NANEUSMPORT"/>
</dbReference>
<dbReference type="InterPro" id="IPR037272">
    <property type="entry name" value="SNS_sf"/>
</dbReference>
<evidence type="ECO:0000256" key="4">
    <source>
        <dbReference type="ARBA" id="ARBA00022692"/>
    </source>
</evidence>
<keyword evidence="12" id="KW-1185">Reference proteome</keyword>
<evidence type="ECO:0000256" key="2">
    <source>
        <dbReference type="ARBA" id="ARBA00006459"/>
    </source>
</evidence>
<dbReference type="PANTHER" id="PTHR11616:SF321">
    <property type="entry name" value="SODIUM-DEPENDENT NUTRIENT AMINO ACID TRANSPORTER 1-RELATED"/>
    <property type="match status" value="1"/>
</dbReference>
<dbReference type="InterPro" id="IPR000175">
    <property type="entry name" value="Na/ntran_symport"/>
</dbReference>
<dbReference type="GO" id="GO:0005283">
    <property type="term" value="F:amino acid:sodium symporter activity"/>
    <property type="evidence" value="ECO:0007669"/>
    <property type="project" value="TreeGrafter"/>
</dbReference>
<dbReference type="PROSITE" id="PS50267">
    <property type="entry name" value="NA_NEUROTRAN_SYMP_3"/>
    <property type="match status" value="1"/>
</dbReference>
<feature type="binding site" evidence="8">
    <location>
        <position position="61"/>
    </location>
    <ligand>
        <name>Na(+)</name>
        <dbReference type="ChEBI" id="CHEBI:29101"/>
        <label>1</label>
    </ligand>
</feature>
<evidence type="ECO:0000256" key="10">
    <source>
        <dbReference type="SAM" id="Phobius"/>
    </source>
</evidence>
<keyword evidence="6 10" id="KW-0472">Membrane</keyword>
<evidence type="ECO:0000256" key="8">
    <source>
        <dbReference type="PIRSR" id="PIRSR600175-1"/>
    </source>
</evidence>
<dbReference type="Pfam" id="PF00209">
    <property type="entry name" value="SNF"/>
    <property type="match status" value="1"/>
</dbReference>
<keyword evidence="4 9" id="KW-0812">Transmembrane</keyword>
<keyword evidence="9" id="KW-0769">Symport</keyword>
<dbReference type="SUPFAM" id="SSF161070">
    <property type="entry name" value="SNF-like"/>
    <property type="match status" value="1"/>
</dbReference>
<evidence type="ECO:0000313" key="12">
    <source>
        <dbReference type="Proteomes" id="UP001208570"/>
    </source>
</evidence>
<dbReference type="PROSITE" id="PS00610">
    <property type="entry name" value="NA_NEUROTRAN_SYMP_1"/>
    <property type="match status" value="1"/>
</dbReference>
<name>A0AAD9MQT3_9ANNE</name>
<comment type="similarity">
    <text evidence="2 9">Belongs to the sodium:neurotransmitter symporter (SNF) (TC 2.A.22) family.</text>
</comment>
<comment type="caution">
    <text evidence="11">The sequence shown here is derived from an EMBL/GenBank/DDBJ whole genome shotgun (WGS) entry which is preliminary data.</text>
</comment>
<keyword evidence="8" id="KW-0479">Metal-binding</keyword>
<evidence type="ECO:0000256" key="9">
    <source>
        <dbReference type="RuleBase" id="RU003732"/>
    </source>
</evidence>
<dbReference type="AlphaFoldDB" id="A0AAD9MQT3"/>
<evidence type="ECO:0000256" key="5">
    <source>
        <dbReference type="ARBA" id="ARBA00022989"/>
    </source>
</evidence>
<reference evidence="11" key="1">
    <citation type="journal article" date="2023" name="Mol. Biol. Evol.">
        <title>Third-Generation Sequencing Reveals the Adaptive Role of the Epigenome in Three Deep-Sea Polychaetes.</title>
        <authorList>
            <person name="Perez M."/>
            <person name="Aroh O."/>
            <person name="Sun Y."/>
            <person name="Lan Y."/>
            <person name="Juniper S.K."/>
            <person name="Young C.R."/>
            <person name="Angers B."/>
            <person name="Qian P.Y."/>
        </authorList>
    </citation>
    <scope>NUCLEOTIDE SEQUENCE</scope>
    <source>
        <strain evidence="11">P08H-3</strain>
    </source>
</reference>
<protein>
    <recommendedName>
        <fullName evidence="9">Transporter</fullName>
    </recommendedName>
</protein>
<organism evidence="11 12">
    <name type="scientific">Paralvinella palmiformis</name>
    <dbReference type="NCBI Taxonomy" id="53620"/>
    <lineage>
        <taxon>Eukaryota</taxon>
        <taxon>Metazoa</taxon>
        <taxon>Spiralia</taxon>
        <taxon>Lophotrochozoa</taxon>
        <taxon>Annelida</taxon>
        <taxon>Polychaeta</taxon>
        <taxon>Sedentaria</taxon>
        <taxon>Canalipalpata</taxon>
        <taxon>Terebellida</taxon>
        <taxon>Terebelliformia</taxon>
        <taxon>Alvinellidae</taxon>
        <taxon>Paralvinella</taxon>
    </lineage>
</organism>
<gene>
    <name evidence="11" type="ORF">LSH36_1002g00013</name>
</gene>
<feature type="transmembrane region" description="Helical" evidence="10">
    <location>
        <begin position="123"/>
        <end position="148"/>
    </location>
</feature>
<keyword evidence="3 9" id="KW-0813">Transport</keyword>
<dbReference type="Proteomes" id="UP001208570">
    <property type="component" value="Unassembled WGS sequence"/>
</dbReference>
<comment type="subcellular location">
    <subcellularLocation>
        <location evidence="1">Membrane</location>
        <topology evidence="1">Multi-pass membrane protein</topology>
    </subcellularLocation>
</comment>
<evidence type="ECO:0000313" key="11">
    <source>
        <dbReference type="EMBL" id="KAK2142030.1"/>
    </source>
</evidence>
<accession>A0AAD9MQT3</accession>
<proteinExistence type="inferred from homology"/>
<dbReference type="EMBL" id="JAODUP010001002">
    <property type="protein sequence ID" value="KAK2142030.1"/>
    <property type="molecule type" value="Genomic_DNA"/>
</dbReference>
<evidence type="ECO:0000256" key="3">
    <source>
        <dbReference type="ARBA" id="ARBA00022448"/>
    </source>
</evidence>
<evidence type="ECO:0000256" key="6">
    <source>
        <dbReference type="ARBA" id="ARBA00023136"/>
    </source>
</evidence>
<dbReference type="GO" id="GO:0046872">
    <property type="term" value="F:metal ion binding"/>
    <property type="evidence" value="ECO:0007669"/>
    <property type="project" value="UniProtKB-KW"/>
</dbReference>
<feature type="transmembrane region" description="Helical" evidence="10">
    <location>
        <begin position="81"/>
        <end position="103"/>
    </location>
</feature>
<dbReference type="PANTHER" id="PTHR11616">
    <property type="entry name" value="SODIUM/CHLORIDE DEPENDENT TRANSPORTER"/>
    <property type="match status" value="1"/>
</dbReference>